<accession>A0A975T1A5</accession>
<evidence type="ECO:0000313" key="3">
    <source>
        <dbReference type="Proteomes" id="UP000683575"/>
    </source>
</evidence>
<evidence type="ECO:0000313" key="2">
    <source>
        <dbReference type="EMBL" id="QWZ09737.1"/>
    </source>
</evidence>
<sequence length="59" mass="6360">MRDEDDCASALKWQELLGLTTEDEEVFPLPEYCNPDGSTKKSDALPGALVSPAGTGRYA</sequence>
<keyword evidence="3" id="KW-1185">Reference proteome</keyword>
<protein>
    <submittedName>
        <fullName evidence="2">Uncharacterized protein</fullName>
    </submittedName>
</protein>
<dbReference type="Proteomes" id="UP000683575">
    <property type="component" value="Chromosome"/>
</dbReference>
<dbReference type="AlphaFoldDB" id="A0A975T1A5"/>
<feature type="region of interest" description="Disordered" evidence="1">
    <location>
        <begin position="33"/>
        <end position="59"/>
    </location>
</feature>
<name>A0A975T1A5_9ACTN</name>
<dbReference type="KEGG" id="nps:KRR39_08365"/>
<proteinExistence type="predicted"/>
<gene>
    <name evidence="2" type="ORF">KRR39_08365</name>
</gene>
<organism evidence="2 3">
    <name type="scientific">Nocardioides panacis</name>
    <dbReference type="NCBI Taxonomy" id="2849501"/>
    <lineage>
        <taxon>Bacteria</taxon>
        <taxon>Bacillati</taxon>
        <taxon>Actinomycetota</taxon>
        <taxon>Actinomycetes</taxon>
        <taxon>Propionibacteriales</taxon>
        <taxon>Nocardioidaceae</taxon>
        <taxon>Nocardioides</taxon>
    </lineage>
</organism>
<evidence type="ECO:0000256" key="1">
    <source>
        <dbReference type="SAM" id="MobiDB-lite"/>
    </source>
</evidence>
<dbReference type="EMBL" id="CP077062">
    <property type="protein sequence ID" value="QWZ09737.1"/>
    <property type="molecule type" value="Genomic_DNA"/>
</dbReference>
<reference evidence="2" key="1">
    <citation type="submission" date="2021-06" db="EMBL/GenBank/DDBJ databases">
        <title>Complete genome sequence of Nocardioides sp. G188.</title>
        <authorList>
            <person name="Im W.-T."/>
        </authorList>
    </citation>
    <scope>NUCLEOTIDE SEQUENCE</scope>
    <source>
        <strain evidence="2">G188</strain>
    </source>
</reference>